<evidence type="ECO:0000256" key="10">
    <source>
        <dbReference type="ARBA" id="ARBA00022786"/>
    </source>
</evidence>
<dbReference type="CDD" id="cd16750">
    <property type="entry name" value="RING-HC_SH3RF3"/>
    <property type="match status" value="1"/>
</dbReference>
<feature type="compositionally biased region" description="Low complexity" evidence="15">
    <location>
        <begin position="325"/>
        <end position="366"/>
    </location>
</feature>
<keyword evidence="12" id="KW-0832">Ubl conjugation</keyword>
<dbReference type="InterPro" id="IPR013083">
    <property type="entry name" value="Znf_RING/FYVE/PHD"/>
</dbReference>
<dbReference type="PROSITE" id="PS50089">
    <property type="entry name" value="ZF_RING_2"/>
    <property type="match status" value="1"/>
</dbReference>
<feature type="region of interest" description="Disordered" evidence="15">
    <location>
        <begin position="489"/>
        <end position="522"/>
    </location>
</feature>
<feature type="domain" description="SH3" evidence="16">
    <location>
        <begin position="143"/>
        <end position="202"/>
    </location>
</feature>
<evidence type="ECO:0000256" key="12">
    <source>
        <dbReference type="ARBA" id="ARBA00022843"/>
    </source>
</evidence>
<feature type="region of interest" description="Disordered" evidence="15">
    <location>
        <begin position="826"/>
        <end position="940"/>
    </location>
</feature>
<feature type="compositionally biased region" description="Polar residues" evidence="15">
    <location>
        <begin position="660"/>
        <end position="677"/>
    </location>
</feature>
<dbReference type="FunFam" id="3.30.40.10:FF:000077">
    <property type="entry name" value="E3 ubiquitin-protein ligase SH3RF1 isoform X1"/>
    <property type="match status" value="1"/>
</dbReference>
<keyword evidence="10" id="KW-0833">Ubl conjugation pathway</keyword>
<evidence type="ECO:0000256" key="5">
    <source>
        <dbReference type="ARBA" id="ARBA00022443"/>
    </source>
</evidence>
<dbReference type="Pfam" id="PF00018">
    <property type="entry name" value="SH3_1"/>
    <property type="match status" value="1"/>
</dbReference>
<feature type="compositionally biased region" description="Polar residues" evidence="15">
    <location>
        <begin position="873"/>
        <end position="883"/>
    </location>
</feature>
<comment type="pathway">
    <text evidence="2">Protein modification; protein ubiquitination.</text>
</comment>
<dbReference type="Proteomes" id="UP001219518">
    <property type="component" value="Unassembled WGS sequence"/>
</dbReference>
<evidence type="ECO:0000256" key="8">
    <source>
        <dbReference type="ARBA" id="ARBA00022737"/>
    </source>
</evidence>
<evidence type="ECO:0000259" key="17">
    <source>
        <dbReference type="PROSITE" id="PS50089"/>
    </source>
</evidence>
<comment type="caution">
    <text evidence="18">The sequence shown here is derived from an EMBL/GenBank/DDBJ whole genome shotgun (WGS) entry which is preliminary data.</text>
</comment>
<dbReference type="GO" id="GO:0008270">
    <property type="term" value="F:zinc ion binding"/>
    <property type="evidence" value="ECO:0007669"/>
    <property type="project" value="UniProtKB-KW"/>
</dbReference>
<dbReference type="Gene3D" id="3.30.40.10">
    <property type="entry name" value="Zinc/RING finger domain, C3HC4 (zinc finger)"/>
    <property type="match status" value="1"/>
</dbReference>
<feature type="compositionally biased region" description="Low complexity" evidence="15">
    <location>
        <begin position="683"/>
        <end position="702"/>
    </location>
</feature>
<evidence type="ECO:0000256" key="6">
    <source>
        <dbReference type="ARBA" id="ARBA00022679"/>
    </source>
</evidence>
<comment type="similarity">
    <text evidence="3">Belongs to the SH3RF family.</text>
</comment>
<dbReference type="PRINTS" id="PR00452">
    <property type="entry name" value="SH3DOMAIN"/>
</dbReference>
<feature type="domain" description="SH3" evidence="16">
    <location>
        <begin position="541"/>
        <end position="602"/>
    </location>
</feature>
<feature type="compositionally biased region" description="Polar residues" evidence="15">
    <location>
        <begin position="306"/>
        <end position="324"/>
    </location>
</feature>
<dbReference type="PROSITE" id="PS00518">
    <property type="entry name" value="ZF_RING_1"/>
    <property type="match status" value="1"/>
</dbReference>
<dbReference type="SUPFAM" id="SSF57850">
    <property type="entry name" value="RING/U-box"/>
    <property type="match status" value="1"/>
</dbReference>
<feature type="compositionally biased region" description="Basic and acidic residues" evidence="15">
    <location>
        <begin position="761"/>
        <end position="772"/>
    </location>
</feature>
<dbReference type="SMART" id="SM00326">
    <property type="entry name" value="SH3"/>
    <property type="match status" value="4"/>
</dbReference>
<dbReference type="InterPro" id="IPR036028">
    <property type="entry name" value="SH3-like_dom_sf"/>
</dbReference>
<feature type="region of interest" description="Disordered" evidence="15">
    <location>
        <begin position="80"/>
        <end position="101"/>
    </location>
</feature>
<dbReference type="InterPro" id="IPR028502">
    <property type="entry name" value="SH3RF3_RING-HC_Zfn"/>
</dbReference>
<feature type="region of interest" description="Disordered" evidence="15">
    <location>
        <begin position="607"/>
        <end position="794"/>
    </location>
</feature>
<dbReference type="EC" id="2.3.2.27" evidence="4"/>
<dbReference type="InterPro" id="IPR001452">
    <property type="entry name" value="SH3_domain"/>
</dbReference>
<sequence>MDEWTLNDLLECSVCLERLDTSSKVLPCQHTFCKKCLEEILVTKKELRCPECRVLVETSIDDLPPNVLLMRILEGMRNAAPKRRSGGAPSIHHQRSHSQPVSGTIFPPTTIAAAVPASVSQHAPLSSESAVRSHSNTKQASVLTQPCARAVYDYISKEPGDLSFKKGDVITLKKQVDQNWYHGEIGGVHGVFPICYVQIMPQPANIPQCKALYDFRMTNDEEEGCLTFTKGEILTVIRRVDENWAEGRLGDRVGIFPIAFVEMNGVARAFMKLSSNIQPGPSRLAPPTPTTDETTPLIPTDHTHTALPSQPQNLNLSPQPSGQSQAVHQPTTQAAQPPIQTPNQIQSQVSAHQPPQTLQPQAAAHQIQSQLPAQSVPKPPLSVAANFPQTDSSSSISSSSTTPNTSSTSSSSSLSTTPSSPASPPPRPSASALSPQARSSRPTNTATSSSHESSKRHSLISLLSTPSHPATSNRHSAEVLGTADIAVVPPAEPSLNGEFVRQGSGRNHRRSGSSELPLSSVGTVPPPLPQGIHHSLINNSNLPAMYIALYPYKPQKADELELRKGGVYTVTERCQDGWFKGTSNRTQKSGVFPGNYVAFVKSIPATQSQLRSVPRGSVNASTPTRSASSGAVSPHTSSTSSGTPTSSHSPVSYTRDRKSNSTSPQTASLRPPQQASDPPTLPPRSISPAQSSSTASSVSWLAHQSNHTSTEITRASSSTSPQAQAGQAAQGSPHASSHGSVPSNVLVSSVPSTPTSTPIKASDKVKDKKERGSVSLMRRLTNMKKSKSPPPPYSMDNPVFEDGSVFGTPAHNIHLAHPIHVRSGSCPSQLLQLPPPESLSTTSPQQSQPHHRAVSGSTGAGGSQRIRHKERPNVTTSNFSLSGRPSEIGVGASASSSVPTPNSHHRKSNSLDAGSSQGNGPNSHTTNQGESSRKSKQLVQPARERFRCVVPYPPHSEYELELRVGDVIYVHRKREDGWYKGTQQRTGRTGLFPASFVEAF</sequence>
<keyword evidence="8" id="KW-0677">Repeat</keyword>
<accession>A0AAE1LJ91</accession>
<evidence type="ECO:0000259" key="16">
    <source>
        <dbReference type="PROSITE" id="PS50002"/>
    </source>
</evidence>
<protein>
    <recommendedName>
        <fullName evidence="4">RING-type E3 ubiquitin transferase</fullName>
        <ecNumber evidence="4">2.3.2.27</ecNumber>
    </recommendedName>
</protein>
<feature type="compositionally biased region" description="Low complexity" evidence="15">
    <location>
        <begin position="392"/>
        <end position="420"/>
    </location>
</feature>
<evidence type="ECO:0000313" key="18">
    <source>
        <dbReference type="EMBL" id="KAK3920674.1"/>
    </source>
</evidence>
<dbReference type="InterPro" id="IPR001841">
    <property type="entry name" value="Znf_RING"/>
</dbReference>
<feature type="compositionally biased region" description="Low complexity" evidence="15">
    <location>
        <begin position="626"/>
        <end position="652"/>
    </location>
</feature>
<dbReference type="Pfam" id="PF13923">
    <property type="entry name" value="zf-C3HC4_2"/>
    <property type="match status" value="1"/>
</dbReference>
<feature type="compositionally biased region" description="Polar residues" evidence="15">
    <location>
        <begin position="910"/>
        <end position="930"/>
    </location>
</feature>
<feature type="domain" description="SH3" evidence="16">
    <location>
        <begin position="941"/>
        <end position="1000"/>
    </location>
</feature>
<dbReference type="CDD" id="cd11786">
    <property type="entry name" value="SH3_SH3RF_1"/>
    <property type="match status" value="1"/>
</dbReference>
<feature type="compositionally biased region" description="Low complexity" evidence="15">
    <location>
        <begin position="429"/>
        <end position="442"/>
    </location>
</feature>
<dbReference type="Gene3D" id="2.30.30.40">
    <property type="entry name" value="SH3 Domains"/>
    <property type="match status" value="4"/>
</dbReference>
<reference evidence="18" key="2">
    <citation type="journal article" date="2023" name="BMC Genomics">
        <title>Pest status, molecular evolution, and epigenetic factors derived from the genome assembly of Frankliniella fusca, a thysanopteran phytovirus vector.</title>
        <authorList>
            <person name="Catto M.A."/>
            <person name="Labadie P.E."/>
            <person name="Jacobson A.L."/>
            <person name="Kennedy G.G."/>
            <person name="Srinivasan R."/>
            <person name="Hunt B.G."/>
        </authorList>
    </citation>
    <scope>NUCLEOTIDE SEQUENCE</scope>
    <source>
        <strain evidence="18">PL_HMW_Pooled</strain>
    </source>
</reference>
<keyword evidence="11" id="KW-0862">Zinc</keyword>
<dbReference type="GO" id="GO:0032436">
    <property type="term" value="P:positive regulation of proteasomal ubiquitin-dependent protein catabolic process"/>
    <property type="evidence" value="ECO:0007669"/>
    <property type="project" value="TreeGrafter"/>
</dbReference>
<feature type="compositionally biased region" description="Polar residues" evidence="15">
    <location>
        <begin position="893"/>
        <end position="902"/>
    </location>
</feature>
<name>A0AAE1LJ91_9NEOP</name>
<dbReference type="InterPro" id="IPR035816">
    <property type="entry name" value="SH3RF1/SH3RF3_SH3_4"/>
</dbReference>
<keyword evidence="6" id="KW-0808">Transferase</keyword>
<dbReference type="SMART" id="SM00184">
    <property type="entry name" value="RING"/>
    <property type="match status" value="1"/>
</dbReference>
<keyword evidence="7" id="KW-0479">Metal-binding</keyword>
<dbReference type="Pfam" id="PF07653">
    <property type="entry name" value="SH3_2"/>
    <property type="match status" value="1"/>
</dbReference>
<comment type="catalytic activity">
    <reaction evidence="1">
        <text>S-ubiquitinyl-[E2 ubiquitin-conjugating enzyme]-L-cysteine + [acceptor protein]-L-lysine = [E2 ubiquitin-conjugating enzyme]-L-cysteine + N(6)-ubiquitinyl-[acceptor protein]-L-lysine.</text>
        <dbReference type="EC" id="2.3.2.27"/>
    </reaction>
</comment>
<dbReference type="FunFam" id="2.30.30.40:FF:000001">
    <property type="entry name" value="Sorbin and SH3 domain-containing protein 1 isoform 2"/>
    <property type="match status" value="1"/>
</dbReference>
<keyword evidence="19" id="KW-1185">Reference proteome</keyword>
<keyword evidence="5 14" id="KW-0728">SH3 domain</keyword>
<dbReference type="CDD" id="cd11787">
    <property type="entry name" value="SH3_SH3RF_2"/>
    <property type="match status" value="1"/>
</dbReference>
<feature type="compositionally biased region" description="Low complexity" evidence="15">
    <location>
        <begin position="827"/>
        <end position="848"/>
    </location>
</feature>
<reference evidence="18" key="1">
    <citation type="submission" date="2021-07" db="EMBL/GenBank/DDBJ databases">
        <authorList>
            <person name="Catto M.A."/>
            <person name="Jacobson A."/>
            <person name="Kennedy G."/>
            <person name="Labadie P."/>
            <person name="Hunt B.G."/>
            <person name="Srinivasan R."/>
        </authorList>
    </citation>
    <scope>NUCLEOTIDE SEQUENCE</scope>
    <source>
        <strain evidence="18">PL_HMW_Pooled</strain>
        <tissue evidence="18">Head</tissue>
    </source>
</reference>
<dbReference type="CDD" id="cd11785">
    <property type="entry name" value="SH3_SH3RF_C"/>
    <property type="match status" value="1"/>
</dbReference>
<feature type="domain" description="SH3" evidence="16">
    <location>
        <begin position="204"/>
        <end position="266"/>
    </location>
</feature>
<evidence type="ECO:0000313" key="19">
    <source>
        <dbReference type="Proteomes" id="UP001219518"/>
    </source>
</evidence>
<dbReference type="AlphaFoldDB" id="A0AAE1LJ91"/>
<evidence type="ECO:0000256" key="9">
    <source>
        <dbReference type="ARBA" id="ARBA00022771"/>
    </source>
</evidence>
<dbReference type="InterPro" id="IPR050384">
    <property type="entry name" value="Endophilin_SH3RF"/>
</dbReference>
<evidence type="ECO:0000256" key="14">
    <source>
        <dbReference type="PROSITE-ProRule" id="PRU00192"/>
    </source>
</evidence>
<dbReference type="InterPro" id="IPR017907">
    <property type="entry name" value="Znf_RING_CS"/>
</dbReference>
<evidence type="ECO:0000256" key="15">
    <source>
        <dbReference type="SAM" id="MobiDB-lite"/>
    </source>
</evidence>
<dbReference type="GO" id="GO:0046330">
    <property type="term" value="P:positive regulation of JNK cascade"/>
    <property type="evidence" value="ECO:0007669"/>
    <property type="project" value="TreeGrafter"/>
</dbReference>
<feature type="compositionally biased region" description="Low complexity" evidence="15">
    <location>
        <begin position="715"/>
        <end position="758"/>
    </location>
</feature>
<proteinExistence type="inferred from homology"/>
<evidence type="ECO:0000256" key="7">
    <source>
        <dbReference type="ARBA" id="ARBA00022723"/>
    </source>
</evidence>
<feature type="compositionally biased region" description="Polar residues" evidence="15">
    <location>
        <begin position="703"/>
        <end position="714"/>
    </location>
</feature>
<dbReference type="GO" id="GO:0061630">
    <property type="term" value="F:ubiquitin protein ligase activity"/>
    <property type="evidence" value="ECO:0007669"/>
    <property type="project" value="UniProtKB-EC"/>
</dbReference>
<feature type="domain" description="RING-type" evidence="17">
    <location>
        <begin position="12"/>
        <end position="53"/>
    </location>
</feature>
<evidence type="ECO:0000256" key="4">
    <source>
        <dbReference type="ARBA" id="ARBA00012483"/>
    </source>
</evidence>
<evidence type="ECO:0000256" key="11">
    <source>
        <dbReference type="ARBA" id="ARBA00022833"/>
    </source>
</evidence>
<evidence type="ECO:0000256" key="2">
    <source>
        <dbReference type="ARBA" id="ARBA00004906"/>
    </source>
</evidence>
<keyword evidence="9 13" id="KW-0863">Zinc-finger</keyword>
<evidence type="ECO:0000256" key="13">
    <source>
        <dbReference type="PROSITE-ProRule" id="PRU00175"/>
    </source>
</evidence>
<dbReference type="PANTHER" id="PTHR14167:SF51">
    <property type="entry name" value="RING-TYPE E3 UBIQUITIN TRANSFERASE"/>
    <property type="match status" value="1"/>
</dbReference>
<dbReference type="PANTHER" id="PTHR14167">
    <property type="entry name" value="SH3 DOMAIN-CONTAINING"/>
    <property type="match status" value="1"/>
</dbReference>
<dbReference type="CDD" id="cd11783">
    <property type="entry name" value="SH3_SH3RF_3"/>
    <property type="match status" value="1"/>
</dbReference>
<dbReference type="EMBL" id="JAHWGI010001016">
    <property type="protein sequence ID" value="KAK3920674.1"/>
    <property type="molecule type" value="Genomic_DNA"/>
</dbReference>
<feature type="compositionally biased region" description="Low complexity" evidence="15">
    <location>
        <begin position="290"/>
        <end position="300"/>
    </location>
</feature>
<dbReference type="GO" id="GO:0016567">
    <property type="term" value="P:protein ubiquitination"/>
    <property type="evidence" value="ECO:0007669"/>
    <property type="project" value="TreeGrafter"/>
</dbReference>
<dbReference type="SUPFAM" id="SSF50044">
    <property type="entry name" value="SH3-domain"/>
    <property type="match status" value="4"/>
</dbReference>
<evidence type="ECO:0000256" key="3">
    <source>
        <dbReference type="ARBA" id="ARBA00008649"/>
    </source>
</evidence>
<dbReference type="PROSITE" id="PS50002">
    <property type="entry name" value="SH3"/>
    <property type="match status" value="4"/>
</dbReference>
<organism evidence="18 19">
    <name type="scientific">Frankliniella fusca</name>
    <dbReference type="NCBI Taxonomy" id="407009"/>
    <lineage>
        <taxon>Eukaryota</taxon>
        <taxon>Metazoa</taxon>
        <taxon>Ecdysozoa</taxon>
        <taxon>Arthropoda</taxon>
        <taxon>Hexapoda</taxon>
        <taxon>Insecta</taxon>
        <taxon>Pterygota</taxon>
        <taxon>Neoptera</taxon>
        <taxon>Paraneoptera</taxon>
        <taxon>Thysanoptera</taxon>
        <taxon>Terebrantia</taxon>
        <taxon>Thripoidea</taxon>
        <taxon>Thripidae</taxon>
        <taxon>Frankliniella</taxon>
    </lineage>
</organism>
<evidence type="ECO:0000256" key="1">
    <source>
        <dbReference type="ARBA" id="ARBA00000900"/>
    </source>
</evidence>
<dbReference type="PRINTS" id="PR00499">
    <property type="entry name" value="P67PHOX"/>
</dbReference>
<dbReference type="Pfam" id="PF14604">
    <property type="entry name" value="SH3_9"/>
    <property type="match status" value="2"/>
</dbReference>
<feature type="region of interest" description="Disordered" evidence="15">
    <location>
        <begin position="276"/>
        <end position="459"/>
    </location>
</feature>
<gene>
    <name evidence="18" type="ORF">KUF71_009931</name>
</gene>